<evidence type="ECO:0000313" key="2">
    <source>
        <dbReference type="EMBL" id="UYV67351.1"/>
    </source>
</evidence>
<feature type="compositionally biased region" description="Polar residues" evidence="1">
    <location>
        <begin position="57"/>
        <end position="66"/>
    </location>
</feature>
<proteinExistence type="predicted"/>
<organism evidence="2 3">
    <name type="scientific">Cordylochernes scorpioides</name>
    <dbReference type="NCBI Taxonomy" id="51811"/>
    <lineage>
        <taxon>Eukaryota</taxon>
        <taxon>Metazoa</taxon>
        <taxon>Ecdysozoa</taxon>
        <taxon>Arthropoda</taxon>
        <taxon>Chelicerata</taxon>
        <taxon>Arachnida</taxon>
        <taxon>Pseudoscorpiones</taxon>
        <taxon>Cheliferoidea</taxon>
        <taxon>Chernetidae</taxon>
        <taxon>Cordylochernes</taxon>
    </lineage>
</organism>
<protein>
    <submittedName>
        <fullName evidence="2">CPEB2</fullName>
    </submittedName>
</protein>
<dbReference type="EMBL" id="CP092867">
    <property type="protein sequence ID" value="UYV67351.1"/>
    <property type="molecule type" value="Genomic_DNA"/>
</dbReference>
<evidence type="ECO:0000256" key="1">
    <source>
        <dbReference type="SAM" id="MobiDB-lite"/>
    </source>
</evidence>
<dbReference type="Proteomes" id="UP001235939">
    <property type="component" value="Chromosome 05"/>
</dbReference>
<keyword evidence="3" id="KW-1185">Reference proteome</keyword>
<feature type="region of interest" description="Disordered" evidence="1">
    <location>
        <begin position="1"/>
        <end position="66"/>
    </location>
</feature>
<sequence>MQDDLLLEKGTSKQQLSPNSEGTTNGEQSIDSFTPLKSKVEDSVPVLNGQNDKKTIEITTSGNSSSPLELAFTETLSTPIPTSTLNYWSTVASDDFTQGIQTLNGTLSFQNFPSSTNISPIFSSNLGPQINIPQQPQRRAITGAHNYGQNRQQPNLFKTYTNWSTPHQTTWSSPQTPNAVSSWNNINQSNQKRSVPNLNPISPLKKNPPAIGQHSMVSISPSKFRRSTSLPLGKPFPHGLGTNSSYDMTGTEECRDGNLILPFQDTHTLKFIRRLFFDHTGGITMKKKGRLRKDCQSNRIIWDLKRIVQNKVK</sequence>
<feature type="compositionally biased region" description="Polar residues" evidence="1">
    <location>
        <begin position="190"/>
        <end position="200"/>
    </location>
</feature>
<name>A0ABY6KGN7_9ARAC</name>
<reference evidence="2 3" key="1">
    <citation type="submission" date="2022-01" db="EMBL/GenBank/DDBJ databases">
        <title>A chromosomal length assembly of Cordylochernes scorpioides.</title>
        <authorList>
            <person name="Zeh D."/>
            <person name="Zeh J."/>
        </authorList>
    </citation>
    <scope>NUCLEOTIDE SEQUENCE [LARGE SCALE GENOMIC DNA]</scope>
    <source>
        <strain evidence="2">IN4F17</strain>
        <tissue evidence="2">Whole Body</tissue>
    </source>
</reference>
<feature type="region of interest" description="Disordered" evidence="1">
    <location>
        <begin position="190"/>
        <end position="211"/>
    </location>
</feature>
<feature type="compositionally biased region" description="Basic and acidic residues" evidence="1">
    <location>
        <begin position="1"/>
        <end position="11"/>
    </location>
</feature>
<feature type="compositionally biased region" description="Polar residues" evidence="1">
    <location>
        <begin position="12"/>
        <end position="32"/>
    </location>
</feature>
<gene>
    <name evidence="2" type="ORF">LAZ67_5000314</name>
</gene>
<evidence type="ECO:0000313" key="3">
    <source>
        <dbReference type="Proteomes" id="UP001235939"/>
    </source>
</evidence>
<accession>A0ABY6KGN7</accession>